<dbReference type="Pfam" id="PF22697">
    <property type="entry name" value="SOS1_NGEF_PH"/>
    <property type="match status" value="1"/>
</dbReference>
<dbReference type="SUPFAM" id="SSF48366">
    <property type="entry name" value="Ras GEF"/>
    <property type="match status" value="1"/>
</dbReference>
<feature type="domain" description="DH" evidence="5">
    <location>
        <begin position="237"/>
        <end position="451"/>
    </location>
</feature>
<dbReference type="SMART" id="SM00147">
    <property type="entry name" value="RasGEF"/>
    <property type="match status" value="1"/>
</dbReference>
<dbReference type="Pfam" id="PF00617">
    <property type="entry name" value="RasGEF"/>
    <property type="match status" value="1"/>
</dbReference>
<dbReference type="Gene3D" id="1.20.870.10">
    <property type="entry name" value="Son of sevenless (SoS) protein Chain: S domain 1"/>
    <property type="match status" value="2"/>
</dbReference>
<evidence type="ECO:0000259" key="4">
    <source>
        <dbReference type="PROSITE" id="PS50009"/>
    </source>
</evidence>
<reference evidence="7" key="1">
    <citation type="submission" date="2023-10" db="EMBL/GenBank/DDBJ databases">
        <title>Genome assembly of Pristionchus species.</title>
        <authorList>
            <person name="Yoshida K."/>
            <person name="Sommer R.J."/>
        </authorList>
    </citation>
    <scope>NUCLEOTIDE SEQUENCE</scope>
    <source>
        <strain evidence="7">RS0144</strain>
    </source>
</reference>
<keyword evidence="1 2" id="KW-0344">Guanine-nucleotide releasing factor</keyword>
<dbReference type="Pfam" id="PF00618">
    <property type="entry name" value="RasGEF_N"/>
    <property type="match status" value="1"/>
</dbReference>
<dbReference type="Gene3D" id="1.10.20.10">
    <property type="entry name" value="Histone, subunit A"/>
    <property type="match status" value="1"/>
</dbReference>
<dbReference type="CDD" id="cd06224">
    <property type="entry name" value="REM"/>
    <property type="match status" value="1"/>
</dbReference>
<feature type="domain" description="PH" evidence="3">
    <location>
        <begin position="507"/>
        <end position="626"/>
    </location>
</feature>
<comment type="caution">
    <text evidence="7">The sequence shown here is derived from an EMBL/GenBank/DDBJ whole genome shotgun (WGS) entry which is preliminary data.</text>
</comment>
<dbReference type="InterPro" id="IPR008937">
    <property type="entry name" value="Ras-like_GEF"/>
</dbReference>
<dbReference type="PANTHER" id="PTHR23113">
    <property type="entry name" value="GUANINE NUCLEOTIDE EXCHANGE FACTOR"/>
    <property type="match status" value="1"/>
</dbReference>
<dbReference type="InterPro" id="IPR035899">
    <property type="entry name" value="DBL_dom_sf"/>
</dbReference>
<evidence type="ECO:0000313" key="7">
    <source>
        <dbReference type="EMBL" id="GMS81901.1"/>
    </source>
</evidence>
<dbReference type="InterPro" id="IPR036964">
    <property type="entry name" value="RASGEF_cat_dom_sf"/>
</dbReference>
<dbReference type="InterPro" id="IPR009072">
    <property type="entry name" value="Histone-fold"/>
</dbReference>
<protein>
    <submittedName>
        <fullName evidence="7">Uncharacterized protein</fullName>
    </submittedName>
</protein>
<dbReference type="Gene3D" id="6.10.250.3060">
    <property type="match status" value="1"/>
</dbReference>
<dbReference type="GO" id="GO:0007265">
    <property type="term" value="P:Ras protein signal transduction"/>
    <property type="evidence" value="ECO:0007669"/>
    <property type="project" value="TreeGrafter"/>
</dbReference>
<accession>A0AAV5SEY4</accession>
<evidence type="ECO:0000256" key="1">
    <source>
        <dbReference type="ARBA" id="ARBA00022658"/>
    </source>
</evidence>
<dbReference type="PROSITE" id="PS51257">
    <property type="entry name" value="PROKAR_LIPOPROTEIN"/>
    <property type="match status" value="1"/>
</dbReference>
<dbReference type="PROSITE" id="PS50003">
    <property type="entry name" value="PH_DOMAIN"/>
    <property type="match status" value="1"/>
</dbReference>
<evidence type="ECO:0000259" key="5">
    <source>
        <dbReference type="PROSITE" id="PS50010"/>
    </source>
</evidence>
<dbReference type="Gene3D" id="2.30.29.30">
    <property type="entry name" value="Pleckstrin-homology domain (PH domain)/Phosphotyrosine-binding domain (PTB)"/>
    <property type="match status" value="1"/>
</dbReference>
<dbReference type="SMART" id="SM00233">
    <property type="entry name" value="PH"/>
    <property type="match status" value="1"/>
</dbReference>
<dbReference type="InterPro" id="IPR055251">
    <property type="entry name" value="SOS1_NGEF_PH"/>
</dbReference>
<dbReference type="PROSITE" id="PS50009">
    <property type="entry name" value="RASGEF_CAT"/>
    <property type="match status" value="1"/>
</dbReference>
<feature type="domain" description="N-terminal Ras-GEF" evidence="6">
    <location>
        <begin position="676"/>
        <end position="909"/>
    </location>
</feature>
<evidence type="ECO:0000313" key="8">
    <source>
        <dbReference type="Proteomes" id="UP001432027"/>
    </source>
</evidence>
<dbReference type="AlphaFoldDB" id="A0AAV5SEY4"/>
<dbReference type="GO" id="GO:0005085">
    <property type="term" value="F:guanyl-nucleotide exchange factor activity"/>
    <property type="evidence" value="ECO:0007669"/>
    <property type="project" value="UniProtKB-KW"/>
</dbReference>
<dbReference type="SUPFAM" id="SSF50729">
    <property type="entry name" value="PH domain-like"/>
    <property type="match status" value="1"/>
</dbReference>
<dbReference type="InterPro" id="IPR001849">
    <property type="entry name" value="PH_domain"/>
</dbReference>
<dbReference type="GO" id="GO:0005886">
    <property type="term" value="C:plasma membrane"/>
    <property type="evidence" value="ECO:0007669"/>
    <property type="project" value="TreeGrafter"/>
</dbReference>
<dbReference type="Pfam" id="PF00621">
    <property type="entry name" value="RhoGEF"/>
    <property type="match status" value="1"/>
</dbReference>
<gene>
    <name evidence="7" type="ORF">PENTCL1PPCAC_4076</name>
</gene>
<keyword evidence="8" id="KW-1185">Reference proteome</keyword>
<dbReference type="InterPro" id="IPR023578">
    <property type="entry name" value="Ras_GEF_dom_sf"/>
</dbReference>
<evidence type="ECO:0000259" key="3">
    <source>
        <dbReference type="PROSITE" id="PS50003"/>
    </source>
</evidence>
<evidence type="ECO:0000259" key="6">
    <source>
        <dbReference type="PROSITE" id="PS50212"/>
    </source>
</evidence>
<dbReference type="InterPro" id="IPR000651">
    <property type="entry name" value="Ras-like_Gua-exchang_fac_N"/>
</dbReference>
<dbReference type="InterPro" id="IPR011993">
    <property type="entry name" value="PH-like_dom_sf"/>
</dbReference>
<dbReference type="InterPro" id="IPR001895">
    <property type="entry name" value="RASGEF_cat_dom"/>
</dbReference>
<sequence>MVEPKSPRSPPSMTSHTLASCGDSLDERVYRAIKEKHPGMEIDADAVDHIRNLMERLLREMMSDSPGNVYELEKKCAALFSLQKVQEIYQKWSESCERWGSRLHRAMVAKDRQLHERLVQFIKETLSGAVRRDAKELERMALYLLTSVDCLAVDLIMWVGNYVKKLRESGVNITISLQNVKISLLADPSLMQLNELLHRPDDDVSTSGQSMIFDFDMTEQMSPRAMLKLGAARRNKSYQEATAAFLSEERAYLRELNMLVNVFLRRFESVVTSEPKSYMEDIFGNITELHELSRKLERAIEDARELNDPFSAGAGLWELAEAAEFDVYHQYVKHISSGTYLDTIAKILTMRSYATSFENEAKPYTRQRDASGAGASSYAASSASAVATSASFYLAVRYVLPQLLLVPIVHFFKYVEHATRLQNMSQNEDDRGDLMNTRNTLTALAVRIEKTCAMNGTIQKRMKIEQSARIAADSAPGSGGTSFDRILDIERGIDGYMGEPIARTCRELIREGDLRMVRPSLVSLTQESLRRRWSTDRHVYVFDHLIVLCKSHKSGWKFKDRLSLRTAEIRDLEDTEVLQNAFKVEGKEKVNGKGGADASRQYAYTFVCSSPEEKEAWMEAMIGIQSRSLLDRMLDGYLKEEKQKVPLLMPPCENYPFAEPDSDDNIVFEDYTSSSGMPVVKHGTIVKLVERLTHHSTIDIAYVRTFLISYRSFCKPSRLLELLILRFDVPMPKNLQGSDAKPSLFSSGNAFRDLAGNGSAAAAATLTATAAAAANVGAWRSGGPLAGRFDTVQSHGLSGTANVGGVSSNISCSNPAAKEPSIYTGFLHTSLVDQSIQRFKKEYVGPVQLRVLNVIRKWVVDHWYDFEADQELLEGVQDFLTKILDAKRPVSAQLRKFSKNVLSIVKKKVCASTGTTPAATSEGHFNFAFDRDDEPEEETLAERRRRTAELNAPCQPRKPDPPVWHVAKKGDTSAYDLLSLHPLEIGRQLTLIHFDLYRAVKPIELVGSAWTKSDKYKRSPQLLKLTDHSTQLTYWVSRSIVETESLEERVAMFSRVLEVMAVFEELHNFTGLVAFYSALNKACVHRLTWCWDRLDSEKQKCYDRFQKLCNPHWTEMVKRLQTINPPCVPFFGHYLTSIVFYESGNSTFVNLPGYDMRHDQQENDSLLVSFLKCRRIANVISEIQMFQNEPYTLKKEESMR</sequence>
<dbReference type="Gene3D" id="1.10.840.10">
    <property type="entry name" value="Ras guanine-nucleotide exchange factors catalytic domain"/>
    <property type="match status" value="1"/>
</dbReference>
<dbReference type="SUPFAM" id="SSF48065">
    <property type="entry name" value="DBL homology domain (DH-domain)"/>
    <property type="match status" value="1"/>
</dbReference>
<name>A0AAV5SEY4_9BILA</name>
<proteinExistence type="predicted"/>
<dbReference type="InterPro" id="IPR000219">
    <property type="entry name" value="DH_dom"/>
</dbReference>
<feature type="domain" description="Ras-GEF" evidence="4">
    <location>
        <begin position="981"/>
        <end position="1200"/>
    </location>
</feature>
<dbReference type="PROSITE" id="PS50010">
    <property type="entry name" value="DH_2"/>
    <property type="match status" value="1"/>
</dbReference>
<dbReference type="PROSITE" id="PS50212">
    <property type="entry name" value="RASGEF_NTER"/>
    <property type="match status" value="1"/>
</dbReference>
<dbReference type="Gene3D" id="1.20.900.10">
    <property type="entry name" value="Dbl homology (DH) domain"/>
    <property type="match status" value="1"/>
</dbReference>
<dbReference type="GO" id="GO:0046982">
    <property type="term" value="F:protein heterodimerization activity"/>
    <property type="evidence" value="ECO:0007669"/>
    <property type="project" value="InterPro"/>
</dbReference>
<dbReference type="SMART" id="SM00325">
    <property type="entry name" value="RhoGEF"/>
    <property type="match status" value="1"/>
</dbReference>
<dbReference type="SMART" id="SM00229">
    <property type="entry name" value="RasGEFN"/>
    <property type="match status" value="1"/>
</dbReference>
<evidence type="ECO:0000256" key="2">
    <source>
        <dbReference type="PROSITE-ProRule" id="PRU00168"/>
    </source>
</evidence>
<feature type="non-terminal residue" evidence="7">
    <location>
        <position position="1200"/>
    </location>
</feature>
<organism evidence="7 8">
    <name type="scientific">Pristionchus entomophagus</name>
    <dbReference type="NCBI Taxonomy" id="358040"/>
    <lineage>
        <taxon>Eukaryota</taxon>
        <taxon>Metazoa</taxon>
        <taxon>Ecdysozoa</taxon>
        <taxon>Nematoda</taxon>
        <taxon>Chromadorea</taxon>
        <taxon>Rhabditida</taxon>
        <taxon>Rhabditina</taxon>
        <taxon>Diplogasteromorpha</taxon>
        <taxon>Diplogasteroidea</taxon>
        <taxon>Neodiplogasteridae</taxon>
        <taxon>Pristionchus</taxon>
    </lineage>
</organism>
<dbReference type="EMBL" id="BTSX01000001">
    <property type="protein sequence ID" value="GMS81901.1"/>
    <property type="molecule type" value="Genomic_DNA"/>
</dbReference>
<dbReference type="Proteomes" id="UP001432027">
    <property type="component" value="Unassembled WGS sequence"/>
</dbReference>
<dbReference type="PANTHER" id="PTHR23113:SF363">
    <property type="entry name" value="PROTEIN SON OF SEVENLESS"/>
    <property type="match status" value="1"/>
</dbReference>